<dbReference type="EMBL" id="JADFFM010000001">
    <property type="protein sequence ID" value="MBE9665996.1"/>
    <property type="molecule type" value="Genomic_DNA"/>
</dbReference>
<dbReference type="Proteomes" id="UP000632774">
    <property type="component" value="Unassembled WGS sequence"/>
</dbReference>
<keyword evidence="2" id="KW-1185">Reference proteome</keyword>
<sequence>MQQTVETIIRLSALPLSSIYLFDNSTNKVDFSEILQVNKEIKIFSSPQFTFENKGLNEALLILNCIHDLPVHTPIFKISGRYFPNENFGLPDDNLFGKYDFAGFGKEFDRAVPYFSTRAYFVKNKSVLQSLLVLAIEEMLSYSNGIHGIKSLFISIKKKFKKSIGTDYQLSLEQAFGRILKHKQNVMLLKAINIEGYIAGSDFKEFIKE</sequence>
<evidence type="ECO:0000313" key="1">
    <source>
        <dbReference type="EMBL" id="MBE9665996.1"/>
    </source>
</evidence>
<accession>A0ABR9XFJ9</accession>
<dbReference type="RefSeq" id="WP_194105371.1">
    <property type="nucleotide sequence ID" value="NZ_JADFFM010000001.1"/>
</dbReference>
<organism evidence="1 2">
    <name type="scientific">Mucilaginibacter boryungensis</name>
    <dbReference type="NCBI Taxonomy" id="768480"/>
    <lineage>
        <taxon>Bacteria</taxon>
        <taxon>Pseudomonadati</taxon>
        <taxon>Bacteroidota</taxon>
        <taxon>Sphingobacteriia</taxon>
        <taxon>Sphingobacteriales</taxon>
        <taxon>Sphingobacteriaceae</taxon>
        <taxon>Mucilaginibacter</taxon>
    </lineage>
</organism>
<evidence type="ECO:0000313" key="2">
    <source>
        <dbReference type="Proteomes" id="UP000632774"/>
    </source>
</evidence>
<gene>
    <name evidence="1" type="ORF">IRJ18_06455</name>
</gene>
<comment type="caution">
    <text evidence="1">The sequence shown here is derived from an EMBL/GenBank/DDBJ whole genome shotgun (WGS) entry which is preliminary data.</text>
</comment>
<reference evidence="1 2" key="1">
    <citation type="submission" date="2020-10" db="EMBL/GenBank/DDBJ databases">
        <title>Mucilaginibacter mali sp. nov., isolated from rhizosphere soil of apple orchard.</title>
        <authorList>
            <person name="Lee J.-S."/>
            <person name="Kim H.S."/>
            <person name="Kim J.-S."/>
        </authorList>
    </citation>
    <scope>NUCLEOTIDE SEQUENCE [LARGE SCALE GENOMIC DNA]</scope>
    <source>
        <strain evidence="1 2">KCTC 23157</strain>
    </source>
</reference>
<name>A0ABR9XFJ9_9SPHI</name>
<proteinExistence type="predicted"/>
<protein>
    <submittedName>
        <fullName evidence="1">Uncharacterized protein</fullName>
    </submittedName>
</protein>